<dbReference type="InterPro" id="IPR023836">
    <property type="entry name" value="EccCa-like_Actinobacteria"/>
</dbReference>
<evidence type="ECO:0000313" key="13">
    <source>
        <dbReference type="Proteomes" id="UP001225598"/>
    </source>
</evidence>
<evidence type="ECO:0000256" key="8">
    <source>
        <dbReference type="ARBA" id="ARBA00023136"/>
    </source>
</evidence>
<dbReference type="Pfam" id="PF13401">
    <property type="entry name" value="AAA_22"/>
    <property type="match status" value="1"/>
</dbReference>
<evidence type="ECO:0000256" key="9">
    <source>
        <dbReference type="PROSITE-ProRule" id="PRU00289"/>
    </source>
</evidence>
<comment type="subcellular location">
    <subcellularLocation>
        <location evidence="1">Cell membrane</location>
        <topology evidence="1">Multi-pass membrane protein</topology>
    </subcellularLocation>
</comment>
<keyword evidence="7 10" id="KW-1133">Transmembrane helix</keyword>
<dbReference type="InterPro" id="IPR003593">
    <property type="entry name" value="AAA+_ATPase"/>
</dbReference>
<evidence type="ECO:0000256" key="4">
    <source>
        <dbReference type="ARBA" id="ARBA00022737"/>
    </source>
</evidence>
<keyword evidence="4" id="KW-0677">Repeat</keyword>
<keyword evidence="5 9" id="KW-0547">Nucleotide-binding</keyword>
<accession>A0ABY8VGP3</accession>
<dbReference type="PANTHER" id="PTHR22683">
    <property type="entry name" value="SPORULATION PROTEIN RELATED"/>
    <property type="match status" value="1"/>
</dbReference>
<evidence type="ECO:0000256" key="1">
    <source>
        <dbReference type="ARBA" id="ARBA00004651"/>
    </source>
</evidence>
<sequence>MPQGSLKAEPVPGAQRAIPEPIIRIIMPVVMVTAVVAMVLIMALSGRGMSPMMMIFPLMMLMSMLMMISPPERTGDIDEQRRVYLRHLDALSKKARSHADQQRDFEQFHHPHPGDLTNGVAPERLWERLSDDPRACEVRIGLGSASLCTPIEVDDPGSTEDLDPVCAVSLRRAVAALSSVHDIPIAVQLRAFRIITLSGKGAWPTLRSIVAQLLFFHGPETVGLVDKCSTGRMGWLKWVEHTRGPASAEFTFIIVDADSPQLSQVLISAEAEPVTCVLVVAESQDDPVHRFADEDGIHFHADNQIGVFTLTGLEVLGTPDEYSHAQAEQLARAVSAFRRPDVHHSSQTGNNLLDLLGLPEIDHLAPQQLWPGRFGTPQHLTVPIGVDEKKYPVLLDIKESAHGGMGPHGLCIGATGSGKSELLRTLVVALAATHSPHELNFVLVDFKGGATFLGLEELPHTSAVITNLADEAVLVERMYEAISGELNRRQELLRRAGNFANITEYTEARLTLHPELAPLPVLALVVDEFSELLGQHPDFAELFVAVGRLGRSLGVHLLLASQRLEEGKLRGLDSHLSYRIGLKTFSAAESRQVLGVADAYQLPSQPGAGFLRGNTGQLQRFQAAYVSGPLVRREANAPVPVAQRVQVFHGWDQEEVAPEVRTTLDDSTTLVAEIVRLATAQAEALGEVAHQVWLPPLPANIELSAVCKDAGHLACIIGIEDVPYHQRQDPLVLDLSQSGGHFAIAGGPQTGKSTALRTIVASLAATHTTDDLAFYIINAGNGVFRDLEMLPHVAGVADRTEPEKLRRIIDEVAGFLDEPVQRHIVLVLDGWQALVGNDVEFDDIRNALSRIASEGPAVGIHLVISTQRWTSIRASVRDLIGHRLELRLGEAMDSLIDRKAQKKLPTIPGRGLTTSGGYMLIASTSKQDVAHIASRAVMPRVPSLRMLPAQVTVAELGNHEFMIPLGIGGPKLETIGLCSHHLMVFGTSGSGKSTLLATVMESVQAFDREDARLVIIDPRRAHLGTIDDNMIAMYAPTTESAAQALASAATTLGSRLPGPEITAEQIAKRSWWSGPEIHIVIDDFDLLPEEHIRPLIDLLPHAADIGMHVYLARKFGGTARALLGRFLSALKDQQPAVLVLDGNRDEGALFGYRPTAQPPGRATLIEAGEIIGTVQIATTQTEETA</sequence>
<dbReference type="PROSITE" id="PS50901">
    <property type="entry name" value="FTSK"/>
    <property type="match status" value="3"/>
</dbReference>
<dbReference type="PANTHER" id="PTHR22683:SF1">
    <property type="entry name" value="TYPE VII SECRETION SYSTEM PROTEIN ESSC"/>
    <property type="match status" value="1"/>
</dbReference>
<evidence type="ECO:0000256" key="6">
    <source>
        <dbReference type="ARBA" id="ARBA00022840"/>
    </source>
</evidence>
<keyword evidence="6 9" id="KW-0067">ATP-binding</keyword>
<keyword evidence="3 10" id="KW-0812">Transmembrane</keyword>
<dbReference type="RefSeq" id="WP_284825488.1">
    <property type="nucleotide sequence ID" value="NZ_CP126969.1"/>
</dbReference>
<dbReference type="Pfam" id="PF01580">
    <property type="entry name" value="FtsK_SpoIIIE"/>
    <property type="match status" value="2"/>
</dbReference>
<dbReference type="NCBIfam" id="TIGR03924">
    <property type="entry name" value="T7SS_EccC_a"/>
    <property type="match status" value="1"/>
</dbReference>
<reference evidence="12 13" key="1">
    <citation type="submission" date="2023-05" db="EMBL/GenBank/DDBJ databases">
        <title>Corynebacterium suedekumii sp. nov. and Corynebacterium breve sp. nov. isolated from raw cow's milk.</title>
        <authorList>
            <person name="Baer M.K."/>
            <person name="Mehl L."/>
            <person name="Hellmuth R."/>
            <person name="Marke G."/>
            <person name="Lipski A."/>
        </authorList>
    </citation>
    <scope>NUCLEOTIDE SEQUENCE [LARGE SCALE GENOMIC DNA]</scope>
    <source>
        <strain evidence="12 13">R4</strain>
    </source>
</reference>
<evidence type="ECO:0000256" key="10">
    <source>
        <dbReference type="SAM" id="Phobius"/>
    </source>
</evidence>
<proteinExistence type="predicted"/>
<dbReference type="SMART" id="SM00382">
    <property type="entry name" value="AAA"/>
    <property type="match status" value="3"/>
</dbReference>
<keyword evidence="13" id="KW-1185">Reference proteome</keyword>
<gene>
    <name evidence="12" type="primary">eccCa</name>
    <name evidence="12" type="ORF">QP027_01685</name>
</gene>
<feature type="domain" description="FtsK" evidence="11">
    <location>
        <begin position="728"/>
        <end position="895"/>
    </location>
</feature>
<feature type="binding site" evidence="9">
    <location>
        <begin position="746"/>
        <end position="753"/>
    </location>
    <ligand>
        <name>ATP</name>
        <dbReference type="ChEBI" id="CHEBI:30616"/>
    </ligand>
</feature>
<dbReference type="EMBL" id="CP126969">
    <property type="protein sequence ID" value="WIM68136.1"/>
    <property type="molecule type" value="Genomic_DNA"/>
</dbReference>
<evidence type="ECO:0000256" key="7">
    <source>
        <dbReference type="ARBA" id="ARBA00022989"/>
    </source>
</evidence>
<dbReference type="Gene3D" id="3.40.50.300">
    <property type="entry name" value="P-loop containing nucleotide triphosphate hydrolases"/>
    <property type="match status" value="3"/>
</dbReference>
<feature type="binding site" evidence="9">
    <location>
        <begin position="413"/>
        <end position="420"/>
    </location>
    <ligand>
        <name>ATP</name>
        <dbReference type="ChEBI" id="CHEBI:30616"/>
    </ligand>
</feature>
<dbReference type="SUPFAM" id="SSF52540">
    <property type="entry name" value="P-loop containing nucleoside triphosphate hydrolases"/>
    <property type="match status" value="3"/>
</dbReference>
<dbReference type="InterPro" id="IPR050206">
    <property type="entry name" value="FtsK/SpoIIIE/SftA"/>
</dbReference>
<name>A0ABY8VGP3_9CORY</name>
<dbReference type="Proteomes" id="UP001225598">
    <property type="component" value="Chromosome"/>
</dbReference>
<feature type="binding site" evidence="9">
    <location>
        <begin position="986"/>
        <end position="993"/>
    </location>
    <ligand>
        <name>ATP</name>
        <dbReference type="ChEBI" id="CHEBI:30616"/>
    </ligand>
</feature>
<feature type="transmembrane region" description="Helical" evidence="10">
    <location>
        <begin position="22"/>
        <end position="44"/>
    </location>
</feature>
<organism evidence="12 13">
    <name type="scientific">Corynebacterium breve</name>
    <dbReference type="NCBI Taxonomy" id="3049799"/>
    <lineage>
        <taxon>Bacteria</taxon>
        <taxon>Bacillati</taxon>
        <taxon>Actinomycetota</taxon>
        <taxon>Actinomycetes</taxon>
        <taxon>Mycobacteriales</taxon>
        <taxon>Corynebacteriaceae</taxon>
        <taxon>Corynebacterium</taxon>
    </lineage>
</organism>
<keyword evidence="2" id="KW-1003">Cell membrane</keyword>
<evidence type="ECO:0000256" key="5">
    <source>
        <dbReference type="ARBA" id="ARBA00022741"/>
    </source>
</evidence>
<keyword evidence="8 10" id="KW-0472">Membrane</keyword>
<dbReference type="InterPro" id="IPR027417">
    <property type="entry name" value="P-loop_NTPase"/>
</dbReference>
<dbReference type="InterPro" id="IPR023837">
    <property type="entry name" value="EccCb-like_Actinobacteria"/>
</dbReference>
<evidence type="ECO:0000313" key="12">
    <source>
        <dbReference type="EMBL" id="WIM68136.1"/>
    </source>
</evidence>
<evidence type="ECO:0000256" key="2">
    <source>
        <dbReference type="ARBA" id="ARBA00022475"/>
    </source>
</evidence>
<evidence type="ECO:0000259" key="11">
    <source>
        <dbReference type="PROSITE" id="PS50901"/>
    </source>
</evidence>
<dbReference type="InterPro" id="IPR002543">
    <property type="entry name" value="FtsK_dom"/>
</dbReference>
<dbReference type="NCBIfam" id="TIGR03925">
    <property type="entry name" value="T7SS_EccC_b"/>
    <property type="match status" value="1"/>
</dbReference>
<dbReference type="InterPro" id="IPR049945">
    <property type="entry name" value="AAA_22"/>
</dbReference>
<feature type="domain" description="FtsK" evidence="11">
    <location>
        <begin position="390"/>
        <end position="591"/>
    </location>
</feature>
<protein>
    <submittedName>
        <fullName evidence="12">Type VII secretion protein EccCa</fullName>
    </submittedName>
</protein>
<feature type="domain" description="FtsK" evidence="11">
    <location>
        <begin position="962"/>
        <end position="1149"/>
    </location>
</feature>
<evidence type="ECO:0000256" key="3">
    <source>
        <dbReference type="ARBA" id="ARBA00022692"/>
    </source>
</evidence>